<evidence type="ECO:0000313" key="17">
    <source>
        <dbReference type="Proteomes" id="UP000504606"/>
    </source>
</evidence>
<dbReference type="InterPro" id="IPR003151">
    <property type="entry name" value="PIK-rel_kinase_FAT"/>
</dbReference>
<dbReference type="SUPFAM" id="SSF48371">
    <property type="entry name" value="ARM repeat"/>
    <property type="match status" value="3"/>
</dbReference>
<dbReference type="InterPro" id="IPR045581">
    <property type="entry name" value="DNAPKcs_CC5"/>
</dbReference>
<dbReference type="OrthoDB" id="431717at2759"/>
<evidence type="ECO:0000259" key="16">
    <source>
        <dbReference type="PROSITE" id="PS51190"/>
    </source>
</evidence>
<dbReference type="InterPro" id="IPR011009">
    <property type="entry name" value="Kinase-like_dom_sf"/>
</dbReference>
<dbReference type="PANTHER" id="PTHR11139">
    <property type="entry name" value="ATAXIA TELANGIECTASIA MUTATED ATM -RELATED"/>
    <property type="match status" value="1"/>
</dbReference>
<dbReference type="Pfam" id="PF02260">
    <property type="entry name" value="FATC"/>
    <property type="match status" value="1"/>
</dbReference>
<evidence type="ECO:0000256" key="7">
    <source>
        <dbReference type="ARBA" id="ARBA00022679"/>
    </source>
</evidence>
<dbReference type="GO" id="GO:0005730">
    <property type="term" value="C:nucleolus"/>
    <property type="evidence" value="ECO:0007669"/>
    <property type="project" value="UniProtKB-SubCell"/>
</dbReference>
<accession>A0A6J1SBN2</accession>
<dbReference type="Pfam" id="PF20502">
    <property type="entry name" value="DNAPKcs_CC1-2"/>
    <property type="match status" value="1"/>
</dbReference>
<evidence type="ECO:0000256" key="5">
    <source>
        <dbReference type="ARBA" id="ARBA00022527"/>
    </source>
</evidence>
<dbReference type="CDD" id="cd05172">
    <property type="entry name" value="PIKKc_DNA-PK"/>
    <property type="match status" value="1"/>
</dbReference>
<dbReference type="InterPro" id="IPR012582">
    <property type="entry name" value="DNAPKcs_CC3"/>
</dbReference>
<evidence type="ECO:0000256" key="8">
    <source>
        <dbReference type="ARBA" id="ARBA00022741"/>
    </source>
</evidence>
<evidence type="ECO:0000256" key="6">
    <source>
        <dbReference type="ARBA" id="ARBA00022553"/>
    </source>
</evidence>
<dbReference type="PROSITE" id="PS50290">
    <property type="entry name" value="PI3_4_KINASE_3"/>
    <property type="match status" value="1"/>
</dbReference>
<protein>
    <recommendedName>
        <fullName evidence="4">DNA-dependent protein kinase catalytic subunit</fullName>
        <ecNumber evidence="3">2.7.11.1</ecNumber>
    </recommendedName>
</protein>
<dbReference type="Gene3D" id="1.10.1070.11">
    <property type="entry name" value="Phosphatidylinositol 3-/4-kinase, catalytic domain"/>
    <property type="match status" value="1"/>
</dbReference>
<evidence type="ECO:0000256" key="4">
    <source>
        <dbReference type="ARBA" id="ARBA00018077"/>
    </source>
</evidence>
<dbReference type="InterPro" id="IPR037706">
    <property type="entry name" value="DNA-PK_dom"/>
</dbReference>
<evidence type="ECO:0000313" key="18">
    <source>
        <dbReference type="RefSeq" id="XP_026276650.1"/>
    </source>
</evidence>
<dbReference type="InterPro" id="IPR014009">
    <property type="entry name" value="PIK_FAT"/>
</dbReference>
<dbReference type="Gene3D" id="3.30.1010.10">
    <property type="entry name" value="Phosphatidylinositol 3-kinase Catalytic Subunit, Chain A, domain 4"/>
    <property type="match status" value="1"/>
</dbReference>
<dbReference type="InterPro" id="IPR016024">
    <property type="entry name" value="ARM-type_fold"/>
</dbReference>
<dbReference type="InterPro" id="IPR046804">
    <property type="entry name" value="DNA-PKcs_N"/>
</dbReference>
<keyword evidence="5" id="KW-0723">Serine/threonine-protein kinase</keyword>
<evidence type="ECO:0000256" key="9">
    <source>
        <dbReference type="ARBA" id="ARBA00022763"/>
    </source>
</evidence>
<evidence type="ECO:0000256" key="1">
    <source>
        <dbReference type="ARBA" id="ARBA00004604"/>
    </source>
</evidence>
<dbReference type="KEGG" id="foc:113205299"/>
<reference evidence="18" key="1">
    <citation type="submission" date="2025-08" db="UniProtKB">
        <authorList>
            <consortium name="RefSeq"/>
        </authorList>
    </citation>
    <scope>IDENTIFICATION</scope>
    <source>
        <tissue evidence="18">Whole organism</tissue>
    </source>
</reference>
<keyword evidence="13" id="KW-0539">Nucleus</keyword>
<evidence type="ECO:0000256" key="11">
    <source>
        <dbReference type="ARBA" id="ARBA00022840"/>
    </source>
</evidence>
<dbReference type="GO" id="GO:0004677">
    <property type="term" value="F:DNA-dependent protein kinase activity"/>
    <property type="evidence" value="ECO:0007669"/>
    <property type="project" value="InterPro"/>
</dbReference>
<dbReference type="SMART" id="SM01344">
    <property type="entry name" value="NUC194"/>
    <property type="match status" value="1"/>
</dbReference>
<dbReference type="InterPro" id="IPR046803">
    <property type="entry name" value="DNAPKcs_CC1-2"/>
</dbReference>
<dbReference type="PROSITE" id="PS51190">
    <property type="entry name" value="FATC"/>
    <property type="match status" value="1"/>
</dbReference>
<dbReference type="InterPro" id="IPR036940">
    <property type="entry name" value="PI3/4_kinase_cat_sf"/>
</dbReference>
<dbReference type="SUPFAM" id="SSF56112">
    <property type="entry name" value="Protein kinase-like (PK-like)"/>
    <property type="match status" value="1"/>
</dbReference>
<feature type="domain" description="PI3K/PI4K catalytic" evidence="14">
    <location>
        <begin position="3512"/>
        <end position="3861"/>
    </location>
</feature>
<evidence type="ECO:0000256" key="10">
    <source>
        <dbReference type="ARBA" id="ARBA00022777"/>
    </source>
</evidence>
<dbReference type="InterPro" id="IPR050517">
    <property type="entry name" value="DDR_Repair_Kinase"/>
</dbReference>
<keyword evidence="17" id="KW-1185">Reference proteome</keyword>
<keyword evidence="6" id="KW-0597">Phosphoprotein</keyword>
<evidence type="ECO:0000256" key="13">
    <source>
        <dbReference type="ARBA" id="ARBA00023242"/>
    </source>
</evidence>
<dbReference type="SMART" id="SM00146">
    <property type="entry name" value="PI3Kc"/>
    <property type="match status" value="1"/>
</dbReference>
<evidence type="ECO:0000256" key="12">
    <source>
        <dbReference type="ARBA" id="ARBA00023204"/>
    </source>
</evidence>
<keyword evidence="11" id="KW-0067">ATP-binding</keyword>
<dbReference type="InterPro" id="IPR003152">
    <property type="entry name" value="FATC_dom"/>
</dbReference>
<keyword evidence="9" id="KW-0227">DNA damage</keyword>
<dbReference type="EC" id="2.7.11.1" evidence="3"/>
<keyword evidence="8" id="KW-0547">Nucleotide-binding</keyword>
<dbReference type="Pfam" id="PF08163">
    <property type="entry name" value="DNAPKcs_CC3"/>
    <property type="match status" value="1"/>
</dbReference>
<keyword evidence="10 18" id="KW-0418">Kinase</keyword>
<dbReference type="SMART" id="SM01343">
    <property type="entry name" value="FATC"/>
    <property type="match status" value="1"/>
</dbReference>
<comment type="subcellular location">
    <subcellularLocation>
        <location evidence="1">Nucleus</location>
        <location evidence="1">Nucleolus</location>
    </subcellularLocation>
</comment>
<proteinExistence type="inferred from homology"/>
<evidence type="ECO:0000259" key="15">
    <source>
        <dbReference type="PROSITE" id="PS51189"/>
    </source>
</evidence>
<dbReference type="Proteomes" id="UP000504606">
    <property type="component" value="Unplaced"/>
</dbReference>
<dbReference type="PROSITE" id="PS00915">
    <property type="entry name" value="PI3_4_KINASE_1"/>
    <property type="match status" value="1"/>
</dbReference>
<organism evidence="17 18">
    <name type="scientific">Frankliniella occidentalis</name>
    <name type="common">Western flower thrips</name>
    <name type="synonym">Euthrips occidentalis</name>
    <dbReference type="NCBI Taxonomy" id="133901"/>
    <lineage>
        <taxon>Eukaryota</taxon>
        <taxon>Metazoa</taxon>
        <taxon>Ecdysozoa</taxon>
        <taxon>Arthropoda</taxon>
        <taxon>Hexapoda</taxon>
        <taxon>Insecta</taxon>
        <taxon>Pterygota</taxon>
        <taxon>Neoptera</taxon>
        <taxon>Paraneoptera</taxon>
        <taxon>Thysanoptera</taxon>
        <taxon>Terebrantia</taxon>
        <taxon>Thripoidea</taxon>
        <taxon>Thripidae</taxon>
        <taxon>Frankliniella</taxon>
    </lineage>
</organism>
<evidence type="ECO:0000259" key="14">
    <source>
        <dbReference type="PROSITE" id="PS50290"/>
    </source>
</evidence>
<feature type="domain" description="FAT" evidence="15">
    <location>
        <begin position="2731"/>
        <end position="3326"/>
    </location>
</feature>
<dbReference type="Pfam" id="PF02259">
    <property type="entry name" value="FAT"/>
    <property type="match status" value="1"/>
</dbReference>
<comment type="similarity">
    <text evidence="2">Belongs to the PI3/PI4-kinase family.</text>
</comment>
<dbReference type="InterPro" id="IPR000403">
    <property type="entry name" value="PI3/4_kinase_cat_dom"/>
</dbReference>
<dbReference type="RefSeq" id="XP_026276650.1">
    <property type="nucleotide sequence ID" value="XM_026420865.2"/>
</dbReference>
<dbReference type="Pfam" id="PF00454">
    <property type="entry name" value="PI3_PI4_kinase"/>
    <property type="match status" value="1"/>
</dbReference>
<feature type="domain" description="FATC" evidence="16">
    <location>
        <begin position="3876"/>
        <end position="3908"/>
    </location>
</feature>
<dbReference type="GO" id="GO:0005524">
    <property type="term" value="F:ATP binding"/>
    <property type="evidence" value="ECO:0007669"/>
    <property type="project" value="UniProtKB-KW"/>
</dbReference>
<dbReference type="GO" id="GO:0000723">
    <property type="term" value="P:telomere maintenance"/>
    <property type="evidence" value="ECO:0007669"/>
    <property type="project" value="TreeGrafter"/>
</dbReference>
<dbReference type="Pfam" id="PF20500">
    <property type="entry name" value="DNA-PKcs_N"/>
    <property type="match status" value="1"/>
</dbReference>
<dbReference type="PANTHER" id="PTHR11139:SF68">
    <property type="entry name" value="DNA-DEPENDENT PROTEIN KINASE CATALYTIC SUBUNIT"/>
    <property type="match status" value="1"/>
</dbReference>
<evidence type="ECO:0000256" key="3">
    <source>
        <dbReference type="ARBA" id="ARBA00012513"/>
    </source>
</evidence>
<dbReference type="GeneID" id="113205299"/>
<dbReference type="PROSITE" id="PS51189">
    <property type="entry name" value="FAT"/>
    <property type="match status" value="1"/>
</dbReference>
<dbReference type="Pfam" id="PF19704">
    <property type="entry name" value="DNAPKcs_CC5"/>
    <property type="match status" value="1"/>
</dbReference>
<name>A0A6J1SBN2_FRAOC</name>
<keyword evidence="12" id="KW-0234">DNA repair</keyword>
<sequence>MDKDIESLWLCLPAKEHDAKILIHRIACHFQNYFTSEDIDLSLHLLFQEEKGLKSFLDALSNSNMKKVSSDVLNFLEFLIVKLPFSLENYVVIIRDIAMSYVQRTSSSAEEKDRAFDILIALVQNGPWNADLQITPIVTKLFSMASHSTSKPTVLRKVYKLIGALAEHLPHDINFLSKRLLDALMMDLEYQIFHSRKVEFTIIEGCLDGLTGFLHSFPLDGSTDSERCNKIVDCLWKTLLLVDVHRKTAPRAALNLLANHGDQFRASLVLKFEDWHKTLCRWLPIGKDERRVGKQALLTFYYIMANHITGQRGPKDTLDFFCNHFKNQFQMSMDVDIAVKGFGLFAKPMKLLSPEEIPVIFNIIAQKSHEESFKSNHHRLADYLDSLSMFSVEAGVVHSLQLSILESLSVQLICQYAKEEHPDWQRVMVDAVICTLQRLRKCGVALDSFMNVVVHQGIIRSVTHPVIEDAEILRDTQQKVITYENYLPFWQILLTLDTSNKRLLREASIEEKRDISRALVSKILDSVQDIINRLDLSLQENNSSESIDHCNVEKCVEATNPQDFTVLVNLVNFTIDLLSSLPDQSLLANWFTPLILYCIKLSSKHPLVSSFYKLLANIVRIAENLDYFEQEKDEMEDLEWRSTVNLLSAFLYDVISRQAQYRSDLQVSCLRLMLATPSCIALPLLRVCVPAFQSVFQIGCSMLSLAHEGLHTLSRWNQDLPGEKMRILLKAVLPSFDSLLQTKDSVPVDEDDGNLYGMTMVKTVLQEQKKKKLWKYKVNSHSDTELVKLQKEVVVFLSTLDSSVCLSLLDGSEDRVGVTAWQKERLLKFPMPFQDMKVDISLDDLLPRLVHLAVNCSDRQTKTAACESLHAVIMFMLGKEKQLETAHQGHLTSLWVHLFPKIFSLACDVDIIVSQLFKPLGEQLAHWYSSKLNEKSEQADAFLRAILDGITHQTDAALRDYSATCLHEYVKWSRKQGNMMAKVAPVIKFVLSMFRHPCPQKRMGASLAFNSMYAVLREDLKIVDEFWIEILYGLVTGLSSCSITGEDSSAEAHIDKSLQHVLRVLMECSNKFNLDSPSRRIPRELTGRNLWHVVRWLLKYCTALNSQCRHSSMKLVDCLARYVSDCRSTKDFIESVISIEGNCSLLLVAEGETSLRTTLPSSAPWDQALAWVFSLLASMESYIWLMEVNIPPVTLFDLNSSKITPALMHFLESIVGTPINQPSLWRPKAMEQFNYAKCTTIVRMIDFFTAVLDIGQGSKLSPFWSSNFWKLLINCCVWPSNLGFDSTSKNVEENLSITVQRFLRSLNTHAPASAVNDLKCILKDYLSSVAPDMLNRFHEAIRRDRVLPHDKELVRGLSVLQSVFKETQMWSGLIGERSLVAVFQAIVEPVLNSEHKAPVSLNPTARMYAQSMLEFYFSTCPELNQLINNILDRSPLSQRDLQCSITHGEHFVACFEAVLVPRLLGVHHQTVSALAEHLTPEVSPQHLTILSSILRWRCSVSSTTRYHLMQTVACLFSKWDKFIFWANADPCKEAWLISLINQIVELDIDFHSVENVTHICSWIIKLLTDSSRTLSLKTDLLYCLPIVCSISEPSDVKNSLLSLKNQHFPVQCSEFRPGSEELATFKRAFEALLQSLVITGSSSILNIVIRTMTVDPNHNCRHLLPSTLQKYMAVLQKSQDHQVESLKLVFSMFENETISVEYRAKILNEFLLKLMQFASLSSQVSFSVSTISKLVKRITEGFSMKTDVGKQKHKLMSHIGSWQLLQHIYGFSMKSLLEEKGSELVQAAFSGSETKVTSGKELYTLIVKTGLAAFQNPLNFEGISDAKELYRQYLCAIYNTIATVFCNLKTQVADLKFYKVLFAENTRKFWRLLVDDDKCYMLPFQQTEHLKNVEKIVSIRRNVSEAKDSSQRMNAHKSLQLLQSPSLAGSLETDITRFDFTYSRLLKPTDNHEADAEKSVIMLENDSLNDHECMPTVCSIIRHLVDCGISPAPVQGAKPTLPEWMDLLKNSLTDLSNPRNSQIFILRVILNCEVYFSTYAMVWMEPMLDCVLRICLQNGISYLLGDLVCMLAKWNAEHQTVVLNKSQLNILFGYLVKHCPHSDKAVLRYHLELIKTMLEVWKNYIDPPHDSLLSMLDNPDARVGINLTAIMLFHKLTPWTTKSKQSFISFLLKNLNNNTKEIYKASAETLGMCLNQMCCLNDGLLSIEDQKFVDELENILKNVNLAKRDCEKFLVLLDNVSENYIQIIDNFVSNILVYLNQIAGHRALCLNLLSKRLEVIGGNPYQELKGCGLLTMIGDQESLVQVKVLQILRELALAPSLQDSELDEVIHHISPINCYVKGEARNLVHEISLIAFDRYLPMHESNKLSEIEKKIFDESKALLLLGLVDSNADLQKKSFSKWTDEERLPQNVAERLSTMFSLLYSPLTEQYFLSYCVPLLLAGTRSTPDFDSPLFSHALDDCEFGEMHLLTSWRVKNAHMAPLYAQTLSSQISLQDSSSSLDTSYPLLATQNSLIFQPTADFPDGSDAANSATKLKSSLSRSSFLFSQDTSQSSKTALRGSFKQGANFGSDLLQLSEPTEHEKSPKRTERASRYFGRSKAVSVFSKANVKRAKRREEMWRERKLRREGQVAMHRKYRLGDLPDIQIKFADVINPLTELARHDSIIARKIMVSLVVGVKEVIDASDNSNDFKKLTSASLNNVLKQSKNFEPSIIGACLEIAYHCQFSLDPHLVAEVALGSNLLALGVLLLEAAATWNENVWLHLAELYDGLGERDVAHSTLLHNVPLDKTAKDALVAHAEEQWLRAKQQYFVALKDTKYDNFYESCFECMAILSDWDQMNDVIREEVDNELDNLWNNSWYEQKLLPRLLHSEVLGLVQRNEDSKQFLNVINRWLKDDAKSSTLSSRFSEELSIICLMKKKFPQSRFYGSKTLSKFVDEWSELNPLFRKRREVMLLGIHSITDAMAFFVEGKELQSVEESRNVLKKFEKVLPVPQDSLMSWETRLTYRFACMKYMPTEMEKEVEKSALRMQLSLAEAALQQGNQNFAKKYIVDMKGKIQSSSSPTLTTRWLIARSSERHQWAKREQNSVTRLDNLLKVWRQLDTVLASDDLDDHPDLSVIAHSVESNLALTIRETLSAEPHSLNTLIKNQSDGHNWLCNKLQLQPGVSCEDIKSTLDTLGLNSLIHSKNIAKKHKDASSFLTEQTAEAYLQIAQYCRNLLENQEGSSGTNTIARHLVKAILCAMKCGSNRARQLFPLLLQLPTLSSNLSKDFAEKSSSIPVWMFLGWIPQLLAMLDSPAAKLVAPLLLKIAETYPNAVCYPYNISKEKNSSSTVKLDVIKKLDRLLEDSSFQIPLVKALSCLTYPSIILKDYTNKLTEAMKSAPINWLSLKEICDEFSYIHKESGGPSQCAGNFFHSYKHKEHDIPALFDELCAAISERNTTVASEIINKVKKTLEKVKELDSKNIKHYSKLKDFSPWLAEFSSSKKNICIEIPGQYTGDQKPNPERHIMISGFNDTVLVMPSIRRPVKLTVIGSDAQSHNFLVKYGEDLRQDERVQQLLGLMNGIFSNNHLCRDRHLSVVTYKVMPLSTRLGMIEWVDNTSCLKDVMMSSRQLSDQDRVSIRTKHESWLKKYVKVKDQNINIYGIAHDQISREASVTQFNKLVSMTKPDLLRKGLQLWSSSAEGFYWLRHSFITSYSTLCIAHWLLGVGDRHLQNCLVSQTNGQCIGIDFGHVFGSATLNLPVPELIPFRLTPHIVHVTQPHGTKGLIQETMVNALRALRADPEILLATMQVFIQEPSLDWLLLAKKHWSESEENANPAWLPVVKIHQAKKKLKGTNPVHLMREDLESKIHTVFKDGYLKTLNGDASRNIRAKLGYNDLTPRQQVECLIDLATDPNVLVKTYGGWEPWL</sequence>
<dbReference type="GO" id="GO:0006303">
    <property type="term" value="P:double-strand break repair via nonhomologous end joining"/>
    <property type="evidence" value="ECO:0007669"/>
    <property type="project" value="InterPro"/>
</dbReference>
<dbReference type="InterPro" id="IPR018936">
    <property type="entry name" value="PI3/4_kinase_CS"/>
</dbReference>
<evidence type="ECO:0000256" key="2">
    <source>
        <dbReference type="ARBA" id="ARBA00011031"/>
    </source>
</evidence>
<gene>
    <name evidence="18" type="primary">LOC113205299</name>
</gene>
<keyword evidence="7" id="KW-0808">Transferase</keyword>